<dbReference type="EMBL" id="UZAD01013826">
    <property type="protein sequence ID" value="VDN95792.1"/>
    <property type="molecule type" value="Genomic_DNA"/>
</dbReference>
<dbReference type="Proteomes" id="UP000278627">
    <property type="component" value="Unassembled WGS sequence"/>
</dbReference>
<proteinExistence type="predicted"/>
<protein>
    <submittedName>
        <fullName evidence="3">AA_permease domain-containing protein</fullName>
    </submittedName>
</protein>
<keyword evidence="2" id="KW-1185">Reference proteome</keyword>
<organism evidence="3">
    <name type="scientific">Brugia pahangi</name>
    <name type="common">Filarial nematode worm</name>
    <dbReference type="NCBI Taxonomy" id="6280"/>
    <lineage>
        <taxon>Eukaryota</taxon>
        <taxon>Metazoa</taxon>
        <taxon>Ecdysozoa</taxon>
        <taxon>Nematoda</taxon>
        <taxon>Chromadorea</taxon>
        <taxon>Rhabditida</taxon>
        <taxon>Spirurina</taxon>
        <taxon>Spiruromorpha</taxon>
        <taxon>Filarioidea</taxon>
        <taxon>Onchocercidae</taxon>
        <taxon>Brugia</taxon>
    </lineage>
</organism>
<accession>A0A0N4U059</accession>
<dbReference type="AlphaFoldDB" id="A0A0N4U059"/>
<evidence type="ECO:0000313" key="1">
    <source>
        <dbReference type="EMBL" id="VDN95792.1"/>
    </source>
</evidence>
<evidence type="ECO:0000313" key="3">
    <source>
        <dbReference type="WBParaSite" id="BPAG_0001467901-mRNA-1"/>
    </source>
</evidence>
<dbReference type="STRING" id="6280.A0A0N4U059"/>
<sequence>FGEDKKRAAGADADGGGGGPQAPICWNIFLLIGIFDRTIFMLKITCFEIFNQTNIIRRETLVGVGGEIFGQDRRKDIVVAMVVYKLLLIKMEKLAHLIPIINYANFIIIFSNTLAGIGGEVFGIDKK</sequence>
<name>A0A0N4U059_BRUPA</name>
<evidence type="ECO:0000313" key="2">
    <source>
        <dbReference type="Proteomes" id="UP000278627"/>
    </source>
</evidence>
<reference evidence="3" key="1">
    <citation type="submission" date="2017-02" db="UniProtKB">
        <authorList>
            <consortium name="WormBaseParasite"/>
        </authorList>
    </citation>
    <scope>IDENTIFICATION</scope>
</reference>
<dbReference type="WBParaSite" id="BPAG_0001467901-mRNA-1">
    <property type="protein sequence ID" value="BPAG_0001467901-mRNA-1"/>
    <property type="gene ID" value="BPAG_0001467901"/>
</dbReference>
<gene>
    <name evidence="1" type="ORF">BPAG_LOCUS14607</name>
</gene>
<reference evidence="1 2" key="2">
    <citation type="submission" date="2018-11" db="EMBL/GenBank/DDBJ databases">
        <authorList>
            <consortium name="Pathogen Informatics"/>
        </authorList>
    </citation>
    <scope>NUCLEOTIDE SEQUENCE [LARGE SCALE GENOMIC DNA]</scope>
</reference>